<dbReference type="AlphaFoldDB" id="A0A2P7YW72"/>
<organism evidence="2 3">
    <name type="scientific">Elsinoe australis</name>
    <dbReference type="NCBI Taxonomy" id="40998"/>
    <lineage>
        <taxon>Eukaryota</taxon>
        <taxon>Fungi</taxon>
        <taxon>Dikarya</taxon>
        <taxon>Ascomycota</taxon>
        <taxon>Pezizomycotina</taxon>
        <taxon>Dothideomycetes</taxon>
        <taxon>Dothideomycetidae</taxon>
        <taxon>Myriangiales</taxon>
        <taxon>Elsinoaceae</taxon>
        <taxon>Elsinoe</taxon>
    </lineage>
</organism>
<proteinExistence type="predicted"/>
<evidence type="ECO:0000256" key="1">
    <source>
        <dbReference type="SAM" id="SignalP"/>
    </source>
</evidence>
<feature type="chain" id="PRO_5015108950" evidence="1">
    <location>
        <begin position="20"/>
        <end position="164"/>
    </location>
</feature>
<dbReference type="OrthoDB" id="4821076at2759"/>
<feature type="signal peptide" evidence="1">
    <location>
        <begin position="1"/>
        <end position="19"/>
    </location>
</feature>
<protein>
    <submittedName>
        <fullName evidence="2">Uncharacterized protein</fullName>
    </submittedName>
</protein>
<gene>
    <name evidence="2" type="ORF">B9Z65_8153</name>
</gene>
<dbReference type="EMBL" id="NHZQ01000363">
    <property type="protein sequence ID" value="PSK40213.1"/>
    <property type="molecule type" value="Genomic_DNA"/>
</dbReference>
<dbReference type="Proteomes" id="UP000243723">
    <property type="component" value="Unassembled WGS sequence"/>
</dbReference>
<reference evidence="2 3" key="1">
    <citation type="submission" date="2017-05" db="EMBL/GenBank/DDBJ databases">
        <title>Draft genome sequence of Elsinoe australis.</title>
        <authorList>
            <person name="Cheng Q."/>
        </authorList>
    </citation>
    <scope>NUCLEOTIDE SEQUENCE [LARGE SCALE GENOMIC DNA]</scope>
    <source>
        <strain evidence="2 3">NL1</strain>
    </source>
</reference>
<comment type="caution">
    <text evidence="2">The sequence shown here is derived from an EMBL/GenBank/DDBJ whole genome shotgun (WGS) entry which is preliminary data.</text>
</comment>
<name>A0A2P7YW72_9PEZI</name>
<keyword evidence="1" id="KW-0732">Signal</keyword>
<evidence type="ECO:0000313" key="3">
    <source>
        <dbReference type="Proteomes" id="UP000243723"/>
    </source>
</evidence>
<accession>A0A2P7YW72</accession>
<sequence>MRFVTSVLPLALLAATASAAPVERGSLGEIAEVLGQDLEIRTPQIDPQTNIPMHLEKRTFTVQLKADTSTVYRATINGVAVFIHMYFDLAINRAIFYWELQKNVLGPPKAFNIGFRDITKHLFQAAVALGPGQHQVIYNAAPGNTITVFKHDSTTNAKEDVELA</sequence>
<evidence type="ECO:0000313" key="2">
    <source>
        <dbReference type="EMBL" id="PSK40213.1"/>
    </source>
</evidence>
<keyword evidence="3" id="KW-1185">Reference proteome</keyword>